<protein>
    <submittedName>
        <fullName evidence="3">Transcriptional regulator, CopG family</fullName>
    </submittedName>
</protein>
<reference evidence="3 4" key="2">
    <citation type="journal article" date="2011" name="Stand. Genomic Sci.">
        <title>Complete genome sequence of Tsukamurella paurometabola type strain (no. 33).</title>
        <authorList>
            <person name="Munk A.C."/>
            <person name="Lapidus A."/>
            <person name="Lucas S."/>
            <person name="Nolan M."/>
            <person name="Tice H."/>
            <person name="Cheng J.F."/>
            <person name="Del Rio T.G."/>
            <person name="Goodwin L."/>
            <person name="Pitluck S."/>
            <person name="Liolios K."/>
            <person name="Huntemann M."/>
            <person name="Ivanova N."/>
            <person name="Mavromatis K."/>
            <person name="Mikhailova N."/>
            <person name="Pati A."/>
            <person name="Chen A."/>
            <person name="Palaniappan K."/>
            <person name="Tapia R."/>
            <person name="Han C."/>
            <person name="Land M."/>
            <person name="Hauser L."/>
            <person name="Chang Y.J."/>
            <person name="Jeffries C.D."/>
            <person name="Brettin T."/>
            <person name="Yasawong M."/>
            <person name="Brambilla E.M."/>
            <person name="Rohde M."/>
            <person name="Sikorski J."/>
            <person name="Goker M."/>
            <person name="Detter J.C."/>
            <person name="Woyke T."/>
            <person name="Bristow J."/>
            <person name="Eisen J.A."/>
            <person name="Markowitz V."/>
            <person name="Hugenholtz P."/>
            <person name="Kyrpides N.C."/>
            <person name="Klenk H.P."/>
        </authorList>
    </citation>
    <scope>NUCLEOTIDE SEQUENCE [LARGE SCALE GENOMIC DNA]</scope>
    <source>
        <strain evidence="4">ATCC 8368 / DSM 20162 / CCUG 35730 / CIP 100753 / JCM 10117 / KCTC 9821 / NBRC 16120 / NCIMB 702349 / NCTC 13040</strain>
        <plasmid evidence="3">pTpau01</plasmid>
    </source>
</reference>
<name>D5UYW9_TSUPD</name>
<dbReference type="InterPro" id="IPR010985">
    <property type="entry name" value="Ribbon_hlx_hlx"/>
</dbReference>
<dbReference type="HOGENOM" id="CLU_160362_1_0_11"/>
<evidence type="ECO:0000259" key="2">
    <source>
        <dbReference type="Pfam" id="PF01402"/>
    </source>
</evidence>
<dbReference type="EMBL" id="CP001967">
    <property type="protein sequence ID" value="ADG80816.1"/>
    <property type="molecule type" value="Genomic_DNA"/>
</dbReference>
<dbReference type="RefSeq" id="WP_013128805.1">
    <property type="nucleotide sequence ID" value="NC_014159.1"/>
</dbReference>
<accession>D5UYW9</accession>
<dbReference type="InterPro" id="IPR013321">
    <property type="entry name" value="Arc_rbn_hlx_hlx"/>
</dbReference>
<gene>
    <name evidence="3" type="ordered locus">Tpau_4248</name>
</gene>
<geneLocation type="plasmid" evidence="3 4">
    <name>pTpau01</name>
</geneLocation>
<sequence length="105" mass="11318">MSKKIDQGRYNRLADWAQSDAPVIHPSRGISGDAAAAAGADLLRRAGRPSLEESGATSPRRQVRLPESLSKRVDALAEADGRTPSELMREAIADYVDAHENHRAG</sequence>
<dbReference type="CDD" id="cd22233">
    <property type="entry name" value="RHH_CopAso-like"/>
    <property type="match status" value="1"/>
</dbReference>
<dbReference type="SUPFAM" id="SSF47598">
    <property type="entry name" value="Ribbon-helix-helix"/>
    <property type="match status" value="1"/>
</dbReference>
<proteinExistence type="predicted"/>
<feature type="domain" description="Ribbon-helix-helix protein CopG" evidence="2">
    <location>
        <begin position="62"/>
        <end position="97"/>
    </location>
</feature>
<reference evidence="4" key="1">
    <citation type="submission" date="2010-03" db="EMBL/GenBank/DDBJ databases">
        <title>The complete plasmid of Tsukamurella paurometabola DSM 20162.</title>
        <authorList>
            <consortium name="US DOE Joint Genome Institute (JGI-PGF)"/>
            <person name="Lucas S."/>
            <person name="Copeland A."/>
            <person name="Lapidus A."/>
            <person name="Glavina del Rio T."/>
            <person name="Dalin E."/>
            <person name="Tice H."/>
            <person name="Bruce D."/>
            <person name="Goodwin L."/>
            <person name="Pitluck S."/>
            <person name="Kyrpides N."/>
            <person name="Mavromatis K."/>
            <person name="Ivanova N."/>
            <person name="Mikhailova N."/>
            <person name="Munk A.C."/>
            <person name="Brettin T."/>
            <person name="Detter J.C."/>
            <person name="Tapia R."/>
            <person name="Han C."/>
            <person name="Larimer F."/>
            <person name="Land M."/>
            <person name="Hauser L."/>
            <person name="Markowitz V."/>
            <person name="Cheng J.-F."/>
            <person name="Hugenholtz P."/>
            <person name="Woyke T."/>
            <person name="Wu D."/>
            <person name="Jando M."/>
            <person name="Brambilla E."/>
            <person name="Klenk H.-P."/>
            <person name="Eisen J.A."/>
        </authorList>
    </citation>
    <scope>NUCLEOTIDE SEQUENCE [LARGE SCALE GENOMIC DNA]</scope>
    <source>
        <strain evidence="4">ATCC 8368 / DSM 20162 / CCUG 35730 / CIP 100753 / JCM 10117 / KCTC 9821 / NBRC 16120 / NCIMB 702349 / NCTC 13040</strain>
        <plasmid evidence="4">pTpau01</plasmid>
    </source>
</reference>
<feature type="region of interest" description="Disordered" evidence="1">
    <location>
        <begin position="46"/>
        <end position="67"/>
    </location>
</feature>
<evidence type="ECO:0000313" key="4">
    <source>
        <dbReference type="Proteomes" id="UP000001213"/>
    </source>
</evidence>
<evidence type="ECO:0000313" key="3">
    <source>
        <dbReference type="EMBL" id="ADG80816.1"/>
    </source>
</evidence>
<dbReference type="KEGG" id="tpr:Tpau_4248"/>
<keyword evidence="3" id="KW-0614">Plasmid</keyword>
<dbReference type="InterPro" id="IPR002145">
    <property type="entry name" value="CopG"/>
</dbReference>
<organism evidence="3 4">
    <name type="scientific">Tsukamurella paurometabola (strain ATCC 8368 / DSM 20162 / CCUG 35730 / CIP 100753 / JCM 10117 / KCTC 9821 / NBRC 16120 / NCIMB 702349 / NCTC 13040)</name>
    <name type="common">Corynebacterium paurometabolum</name>
    <dbReference type="NCBI Taxonomy" id="521096"/>
    <lineage>
        <taxon>Bacteria</taxon>
        <taxon>Bacillati</taxon>
        <taxon>Actinomycetota</taxon>
        <taxon>Actinomycetes</taxon>
        <taxon>Mycobacteriales</taxon>
        <taxon>Tsukamurellaceae</taxon>
        <taxon>Tsukamurella</taxon>
    </lineage>
</organism>
<dbReference type="Pfam" id="PF01402">
    <property type="entry name" value="RHH_1"/>
    <property type="match status" value="1"/>
</dbReference>
<dbReference type="eggNOG" id="COG3905">
    <property type="taxonomic scope" value="Bacteria"/>
</dbReference>
<dbReference type="Gene3D" id="1.10.1220.10">
    <property type="entry name" value="Met repressor-like"/>
    <property type="match status" value="1"/>
</dbReference>
<dbReference type="GO" id="GO:0006355">
    <property type="term" value="P:regulation of DNA-templated transcription"/>
    <property type="evidence" value="ECO:0007669"/>
    <property type="project" value="InterPro"/>
</dbReference>
<dbReference type="AlphaFoldDB" id="D5UYW9"/>
<dbReference type="Proteomes" id="UP000001213">
    <property type="component" value="Plasmid pTpau01"/>
</dbReference>
<evidence type="ECO:0000256" key="1">
    <source>
        <dbReference type="SAM" id="MobiDB-lite"/>
    </source>
</evidence>
<keyword evidence="4" id="KW-1185">Reference proteome</keyword>